<dbReference type="Gene3D" id="3.40.190.10">
    <property type="entry name" value="Periplasmic binding protein-like II"/>
    <property type="match status" value="2"/>
</dbReference>
<evidence type="ECO:0000313" key="8">
    <source>
        <dbReference type="Proteomes" id="UP001482231"/>
    </source>
</evidence>
<dbReference type="EMBL" id="JBAJEX010000001">
    <property type="protein sequence ID" value="MEO1765842.1"/>
    <property type="molecule type" value="Genomic_DNA"/>
</dbReference>
<keyword evidence="8" id="KW-1185">Reference proteome</keyword>
<gene>
    <name evidence="7" type="ORF">V6E02_01225</name>
</gene>
<dbReference type="SUPFAM" id="SSF53850">
    <property type="entry name" value="Periplasmic binding protein-like II"/>
    <property type="match status" value="1"/>
</dbReference>
<evidence type="ECO:0000256" key="3">
    <source>
        <dbReference type="ARBA" id="ARBA00022729"/>
    </source>
</evidence>
<evidence type="ECO:0000256" key="1">
    <source>
        <dbReference type="ARBA" id="ARBA00004418"/>
    </source>
</evidence>
<accession>A0ABV0EB08</accession>
<proteinExistence type="inferred from homology"/>
<evidence type="ECO:0000256" key="2">
    <source>
        <dbReference type="ARBA" id="ARBA00010742"/>
    </source>
</evidence>
<name>A0ABV0EB08_9BURK</name>
<evidence type="ECO:0000256" key="5">
    <source>
        <dbReference type="SAM" id="Phobius"/>
    </source>
</evidence>
<dbReference type="Proteomes" id="UP001482231">
    <property type="component" value="Unassembled WGS sequence"/>
</dbReference>
<sequence length="420" mass="47357">MASARRLLAAMLLVLSGMLPFADDTQAADRLVRVGVLAHRGKEDALRAWTPTAHYLSAEIPGHNFVIVPLTNDDIGPAVEYRDVEFVLTNPGSYAELEFLYGITRIATLKSHAPTGGLSRFGAVIFTRADRRDIRTLTDLRGKRFMAVHPNAFGGWWLAWRELKRQGIEPTRDLRALHYSGFPQDQIVFAVRDGQVDAGTVRTGLLESLALEGKIKLRDFHVLNARHVENFPYALSTELYPDWAFAVLRHTPDDLAQLVAIALLKMPPNHPAAQAGGYYEWTVPLDYHNVHQLMMELGVGPYGRYGRPDYAQLARRYWGWLAALALVVIALAAAYVYTLHMNRRLRAIQHHLEAEIARRQAFEQALQQARDELEQRVAERTAELKKINEELESRVAHRTGQLLAAMQKLEAGLRIPRNGQ</sequence>
<comment type="caution">
    <text evidence="7">The sequence shown here is derived from an EMBL/GenBank/DDBJ whole genome shotgun (WGS) entry which is preliminary data.</text>
</comment>
<keyword evidence="4" id="KW-0175">Coiled coil</keyword>
<feature type="chain" id="PRO_5045296353" evidence="6">
    <location>
        <begin position="23"/>
        <end position="420"/>
    </location>
</feature>
<feature type="coiled-coil region" evidence="4">
    <location>
        <begin position="352"/>
        <end position="390"/>
    </location>
</feature>
<evidence type="ECO:0000256" key="4">
    <source>
        <dbReference type="SAM" id="Coils"/>
    </source>
</evidence>
<organism evidence="7 8">
    <name type="scientific">Thiobacter aerophilum</name>
    <dbReference type="NCBI Taxonomy" id="3121275"/>
    <lineage>
        <taxon>Bacteria</taxon>
        <taxon>Pseudomonadati</taxon>
        <taxon>Pseudomonadota</taxon>
        <taxon>Betaproteobacteria</taxon>
        <taxon>Burkholderiales</taxon>
        <taxon>Thiobacteraceae</taxon>
        <taxon>Thiobacter</taxon>
    </lineage>
</organism>
<evidence type="ECO:0000313" key="7">
    <source>
        <dbReference type="EMBL" id="MEO1765842.1"/>
    </source>
</evidence>
<feature type="transmembrane region" description="Helical" evidence="5">
    <location>
        <begin position="317"/>
        <end position="337"/>
    </location>
</feature>
<protein>
    <submittedName>
        <fullName evidence="7">PhnD/SsuA/transferrin family substrate-binding protein</fullName>
    </submittedName>
</protein>
<dbReference type="Pfam" id="PF12974">
    <property type="entry name" value="Phosphonate-bd"/>
    <property type="match status" value="1"/>
</dbReference>
<comment type="subcellular location">
    <subcellularLocation>
        <location evidence="1">Periplasm</location>
    </subcellularLocation>
</comment>
<keyword evidence="5" id="KW-0812">Transmembrane</keyword>
<keyword evidence="3 6" id="KW-0732">Signal</keyword>
<feature type="signal peptide" evidence="6">
    <location>
        <begin position="1"/>
        <end position="22"/>
    </location>
</feature>
<reference evidence="7 8" key="1">
    <citation type="submission" date="2024-02" db="EMBL/GenBank/DDBJ databases">
        <title>New thermophilic sulfur-oxidizing bacteria from a hot springs of the Uzon caldera (Kamchatka, Russia).</title>
        <authorList>
            <person name="Dukat A.M."/>
            <person name="Elcheninov A.G."/>
            <person name="Frolov E.N."/>
        </authorList>
    </citation>
    <scope>NUCLEOTIDE SEQUENCE [LARGE SCALE GENOMIC DNA]</scope>
    <source>
        <strain evidence="7 8">AK1</strain>
    </source>
</reference>
<keyword evidence="5" id="KW-1133">Transmembrane helix</keyword>
<comment type="similarity">
    <text evidence="2">Belongs to the bacterial solute-binding protein SsuA/TauA family.</text>
</comment>
<evidence type="ECO:0000256" key="6">
    <source>
        <dbReference type="SAM" id="SignalP"/>
    </source>
</evidence>
<dbReference type="PANTHER" id="PTHR30024:SF47">
    <property type="entry name" value="TAURINE-BINDING PERIPLASMIC PROTEIN"/>
    <property type="match status" value="1"/>
</dbReference>
<dbReference type="RefSeq" id="WP_347306351.1">
    <property type="nucleotide sequence ID" value="NZ_JBAJEX010000001.1"/>
</dbReference>
<dbReference type="PANTHER" id="PTHR30024">
    <property type="entry name" value="ALIPHATIC SULFONATES-BINDING PROTEIN-RELATED"/>
    <property type="match status" value="1"/>
</dbReference>
<keyword evidence="5" id="KW-0472">Membrane</keyword>